<feature type="compositionally biased region" description="Basic residues" evidence="1">
    <location>
        <begin position="1"/>
        <end position="18"/>
    </location>
</feature>
<keyword evidence="5" id="KW-1185">Reference proteome</keyword>
<keyword evidence="2" id="KW-0812">Transmembrane</keyword>
<feature type="transmembrane region" description="Helical" evidence="2">
    <location>
        <begin position="276"/>
        <end position="304"/>
    </location>
</feature>
<dbReference type="InterPro" id="IPR045338">
    <property type="entry name" value="DUF6535"/>
</dbReference>
<keyword evidence="2" id="KW-1133">Transmembrane helix</keyword>
<keyword evidence="2" id="KW-0472">Membrane</keyword>
<dbReference type="AlphaFoldDB" id="A0A166ET58"/>
<reference evidence="4 5" key="1">
    <citation type="journal article" date="2016" name="Mol. Biol. Evol.">
        <title>Comparative Genomics of Early-Diverging Mushroom-Forming Fungi Provides Insights into the Origins of Lignocellulose Decay Capabilities.</title>
        <authorList>
            <person name="Nagy L.G."/>
            <person name="Riley R."/>
            <person name="Tritt A."/>
            <person name="Adam C."/>
            <person name="Daum C."/>
            <person name="Floudas D."/>
            <person name="Sun H."/>
            <person name="Yadav J.S."/>
            <person name="Pangilinan J."/>
            <person name="Larsson K.H."/>
            <person name="Matsuura K."/>
            <person name="Barry K."/>
            <person name="Labutti K."/>
            <person name="Kuo R."/>
            <person name="Ohm R.A."/>
            <person name="Bhattacharya S.S."/>
            <person name="Shirouzu T."/>
            <person name="Yoshinaga Y."/>
            <person name="Martin F.M."/>
            <person name="Grigoriev I.V."/>
            <person name="Hibbett D.S."/>
        </authorList>
    </citation>
    <scope>NUCLEOTIDE SEQUENCE [LARGE SCALE GENOMIC DNA]</scope>
    <source>
        <strain evidence="4 5">HHB10207 ss-3</strain>
    </source>
</reference>
<protein>
    <recommendedName>
        <fullName evidence="3">DUF6535 domain-containing protein</fullName>
    </recommendedName>
</protein>
<gene>
    <name evidence="4" type="ORF">SISSUDRAFT_1044870</name>
</gene>
<dbReference type="EMBL" id="KV428039">
    <property type="protein sequence ID" value="KZT39915.1"/>
    <property type="molecule type" value="Genomic_DNA"/>
</dbReference>
<proteinExistence type="predicted"/>
<feature type="region of interest" description="Disordered" evidence="1">
    <location>
        <begin position="1001"/>
        <end position="1021"/>
    </location>
</feature>
<dbReference type="Proteomes" id="UP000076798">
    <property type="component" value="Unassembled WGS sequence"/>
</dbReference>
<feature type="region of interest" description="Disordered" evidence="1">
    <location>
        <begin position="1"/>
        <end position="40"/>
    </location>
</feature>
<dbReference type="Pfam" id="PF20153">
    <property type="entry name" value="DUF6535"/>
    <property type="match status" value="1"/>
</dbReference>
<sequence length="1021" mass="115693">MSSRSRRSRSPRFKRRQSVVREQIDVEGRPPDSTGMSSTPSKFDQLLELIKAQNGLISEQSKASNAQNEEIKAELRAQLHTMNKHTTMLQALETDATKDDKAYEGRALGDAQTWNALDKESLAKIKVMVEEWREVMQISLVFIALFLTVVTAFISPVIQTFMTPSESSPAKMPPPSVPTQLVALFYYLALITSISNSILCVLGMQWGARLIATPLGNTNLERALARQRRMLSGETKMRSLMGVLVWTLLLSIGFFVLGFLIQLWELAFSFAGPAPILIVGGALATGLTLVILGIIMVTTIHAALSDNSPFESPLSNAMKPLLQWIRRRVRHQGHDQSEDEKKKDESSEGGSPKGAEDVGALVRWKEDDGTNISALKTYAQLVLNTNDAELLERAVPSFEFGQGYLAGNSLLPLFRAVRERFLATDTSFRVKETVHKQLTYLKDWDGWKDPGGFRYWREDLKANDFTRWCQTQCLDMINSSRGVRRDFFHPLALLTSLEEDNRDLRDYTFHSVEECIARILCTFDSDRELGNREEIFDSAVWTCVSLFLDGKTDDLTSILSFVDRASVVQSLIRNPHYRWFGVRDVATFITKGKEVEVLDELYNFFSDLPEMSVAHDAYPLLVCEFLEDIIYQSPSVVTPPPSLDLAPVLDLVQHNALFRRYSQTLTYYLNRGALHSLSDLRAASKLWEYCRDVHSEHENSDEVVAFYENHDCCFIPLPPPSGDECDNLARNICALIAPPKVNIFVVKAFKRPILELLNLDNDQTNTVVTQILSEVLRSDFVDLLIWKSHLPWALIQDLVLSTARDHEVEILTDMPNAALLNSPNQAMSVFLDFLGGLVPSLPFDFDVPRSFDLSQVIYHLSRYQRKRQTWRKHADTIIAYLDRGAFEQISRNYLVDAANFFQLCISESQKMKEWEDEERTSEYTRDRAISYREKLKARATRDLDLARDLRPYFPEGFEQPSSAIPIPDEPSLSVSKAAWNFPFRNLRNAFGKAPRSTVLLNDGPDIELGRTAGSSPHEDGP</sequence>
<organism evidence="4 5">
    <name type="scientific">Sistotremastrum suecicum HHB10207 ss-3</name>
    <dbReference type="NCBI Taxonomy" id="1314776"/>
    <lineage>
        <taxon>Eukaryota</taxon>
        <taxon>Fungi</taxon>
        <taxon>Dikarya</taxon>
        <taxon>Basidiomycota</taxon>
        <taxon>Agaricomycotina</taxon>
        <taxon>Agaricomycetes</taxon>
        <taxon>Sistotremastrales</taxon>
        <taxon>Sistotremastraceae</taxon>
        <taxon>Sistotremastrum</taxon>
    </lineage>
</organism>
<feature type="compositionally biased region" description="Basic and acidic residues" evidence="1">
    <location>
        <begin position="332"/>
        <end position="346"/>
    </location>
</feature>
<name>A0A166ET58_9AGAM</name>
<dbReference type="OrthoDB" id="3235960at2759"/>
<accession>A0A166ET58</accession>
<dbReference type="STRING" id="1314776.A0A166ET58"/>
<evidence type="ECO:0000313" key="5">
    <source>
        <dbReference type="Proteomes" id="UP000076798"/>
    </source>
</evidence>
<feature type="transmembrane region" description="Helical" evidence="2">
    <location>
        <begin position="181"/>
        <end position="202"/>
    </location>
</feature>
<evidence type="ECO:0000256" key="1">
    <source>
        <dbReference type="SAM" id="MobiDB-lite"/>
    </source>
</evidence>
<feature type="transmembrane region" description="Helical" evidence="2">
    <location>
        <begin position="239"/>
        <end position="264"/>
    </location>
</feature>
<evidence type="ECO:0000313" key="4">
    <source>
        <dbReference type="EMBL" id="KZT39915.1"/>
    </source>
</evidence>
<evidence type="ECO:0000259" key="3">
    <source>
        <dbReference type="Pfam" id="PF20153"/>
    </source>
</evidence>
<feature type="domain" description="DUF6535" evidence="3">
    <location>
        <begin position="114"/>
        <end position="265"/>
    </location>
</feature>
<feature type="region of interest" description="Disordered" evidence="1">
    <location>
        <begin position="331"/>
        <end position="359"/>
    </location>
</feature>
<evidence type="ECO:0000256" key="2">
    <source>
        <dbReference type="SAM" id="Phobius"/>
    </source>
</evidence>
<feature type="transmembrane region" description="Helical" evidence="2">
    <location>
        <begin position="138"/>
        <end position="161"/>
    </location>
</feature>